<organism evidence="5 6">
    <name type="scientific">Mycoplasma marinum</name>
    <dbReference type="NCBI Taxonomy" id="1937190"/>
    <lineage>
        <taxon>Bacteria</taxon>
        <taxon>Bacillati</taxon>
        <taxon>Mycoplasmatota</taxon>
        <taxon>Mollicutes</taxon>
        <taxon>Mycoplasmataceae</taxon>
        <taxon>Mycoplasma</taxon>
    </lineage>
</organism>
<evidence type="ECO:0000313" key="5">
    <source>
        <dbReference type="EMBL" id="TCG10937.1"/>
    </source>
</evidence>
<dbReference type="PANTHER" id="PTHR43792:SF8">
    <property type="entry name" value="[RIBOSOMAL PROTEIN US5]-ALANINE N-ACETYLTRANSFERASE"/>
    <property type="match status" value="1"/>
</dbReference>
<reference evidence="5 6" key="1">
    <citation type="submission" date="2018-02" db="EMBL/GenBank/DDBJ databases">
        <title>Mycoplasma marinum and Mycoplasma todarodis sp. nov., moderately halophilic and psychrotolerant mycoplasmas isolated from cephalopods.</title>
        <authorList>
            <person name="Viver T."/>
        </authorList>
    </citation>
    <scope>NUCLEOTIDE SEQUENCE [LARGE SCALE GENOMIC DNA]</scope>
    <source>
        <strain evidence="5 6">PE</strain>
    </source>
</reference>
<gene>
    <name evidence="5" type="ORF">C4B24_03440</name>
</gene>
<comment type="similarity">
    <text evidence="3">Belongs to the acetyltransferase family. RimJ subfamily.</text>
</comment>
<dbReference type="PANTHER" id="PTHR43792">
    <property type="entry name" value="GNAT FAMILY, PUTATIVE (AFU_ORTHOLOGUE AFUA_3G00765)-RELATED-RELATED"/>
    <property type="match status" value="1"/>
</dbReference>
<evidence type="ECO:0000259" key="4">
    <source>
        <dbReference type="PROSITE" id="PS51186"/>
    </source>
</evidence>
<dbReference type="PROSITE" id="PS51186">
    <property type="entry name" value="GNAT"/>
    <property type="match status" value="1"/>
</dbReference>
<sequence length="155" mass="18054">MENNLSLRPLMKDDWKGMFEYGSDKETMKFLYHDYYKTEQDAKEHNSILMNESNQSYAIIYCGKMIGVTSLKGITTTKLYIGYVLNKKYWGKGLGTKTLELILDIAKQKHSEKIFYAIIYKKNIASMKILEKAGFTRSEEVIDEAFVYTLKNNLK</sequence>
<protein>
    <recommendedName>
        <fullName evidence="4">N-acetyltransferase domain-containing protein</fullName>
    </recommendedName>
</protein>
<evidence type="ECO:0000256" key="3">
    <source>
        <dbReference type="ARBA" id="ARBA00038502"/>
    </source>
</evidence>
<dbReference type="AlphaFoldDB" id="A0A4R0XT67"/>
<keyword evidence="2" id="KW-0012">Acyltransferase</keyword>
<dbReference type="EMBL" id="PSZO01000017">
    <property type="protein sequence ID" value="TCG10937.1"/>
    <property type="molecule type" value="Genomic_DNA"/>
</dbReference>
<dbReference type="RefSeq" id="WP_131599369.1">
    <property type="nucleotide sequence ID" value="NZ_CBDBYK010000021.1"/>
</dbReference>
<keyword evidence="6" id="KW-1185">Reference proteome</keyword>
<comment type="caution">
    <text evidence="5">The sequence shown here is derived from an EMBL/GenBank/DDBJ whole genome shotgun (WGS) entry which is preliminary data.</text>
</comment>
<dbReference type="Pfam" id="PF13302">
    <property type="entry name" value="Acetyltransf_3"/>
    <property type="match status" value="1"/>
</dbReference>
<dbReference type="CDD" id="cd04301">
    <property type="entry name" value="NAT_SF"/>
    <property type="match status" value="1"/>
</dbReference>
<evidence type="ECO:0000256" key="2">
    <source>
        <dbReference type="ARBA" id="ARBA00023315"/>
    </source>
</evidence>
<feature type="domain" description="N-acetyltransferase" evidence="4">
    <location>
        <begin position="5"/>
        <end position="155"/>
    </location>
</feature>
<dbReference type="Proteomes" id="UP000294192">
    <property type="component" value="Unassembled WGS sequence"/>
</dbReference>
<name>A0A4R0XT67_9MOLU</name>
<dbReference type="InterPro" id="IPR016181">
    <property type="entry name" value="Acyl_CoA_acyltransferase"/>
</dbReference>
<keyword evidence="1" id="KW-0808">Transferase</keyword>
<evidence type="ECO:0000313" key="6">
    <source>
        <dbReference type="Proteomes" id="UP000294192"/>
    </source>
</evidence>
<dbReference type="InterPro" id="IPR051531">
    <property type="entry name" value="N-acetyltransferase"/>
</dbReference>
<dbReference type="Gene3D" id="3.40.630.30">
    <property type="match status" value="1"/>
</dbReference>
<proteinExistence type="inferred from homology"/>
<dbReference type="OrthoDB" id="9785602at2"/>
<evidence type="ECO:0000256" key="1">
    <source>
        <dbReference type="ARBA" id="ARBA00022679"/>
    </source>
</evidence>
<accession>A0A4R0XT67</accession>
<dbReference type="InterPro" id="IPR000182">
    <property type="entry name" value="GNAT_dom"/>
</dbReference>
<dbReference type="GO" id="GO:0016747">
    <property type="term" value="F:acyltransferase activity, transferring groups other than amino-acyl groups"/>
    <property type="evidence" value="ECO:0007669"/>
    <property type="project" value="InterPro"/>
</dbReference>
<dbReference type="SUPFAM" id="SSF55729">
    <property type="entry name" value="Acyl-CoA N-acyltransferases (Nat)"/>
    <property type="match status" value="1"/>
</dbReference>